<keyword evidence="8" id="KW-1185">Reference proteome</keyword>
<evidence type="ECO:0000256" key="5">
    <source>
        <dbReference type="SAM" id="MobiDB-lite"/>
    </source>
</evidence>
<keyword evidence="2 4" id="KW-0863">Zinc-finger</keyword>
<evidence type="ECO:0000256" key="4">
    <source>
        <dbReference type="PROSITE-ProRule" id="PRU00175"/>
    </source>
</evidence>
<dbReference type="GO" id="GO:0061630">
    <property type="term" value="F:ubiquitin protein ligase activity"/>
    <property type="evidence" value="ECO:0007669"/>
    <property type="project" value="InterPro"/>
</dbReference>
<dbReference type="Gene3D" id="3.30.40.10">
    <property type="entry name" value="Zinc/RING finger domain, C3HC4 (zinc finger)"/>
    <property type="match status" value="1"/>
</dbReference>
<dbReference type="EMBL" id="JAUIZM010000006">
    <property type="protein sequence ID" value="KAK1381193.1"/>
    <property type="molecule type" value="Genomic_DNA"/>
</dbReference>
<dbReference type="GO" id="GO:0006511">
    <property type="term" value="P:ubiquitin-dependent protein catabolic process"/>
    <property type="evidence" value="ECO:0007669"/>
    <property type="project" value="TreeGrafter"/>
</dbReference>
<accession>A0AAD8IB58</accession>
<dbReference type="SMART" id="SM00184">
    <property type="entry name" value="RING"/>
    <property type="match status" value="1"/>
</dbReference>
<dbReference type="PROSITE" id="PS00518">
    <property type="entry name" value="ZF_RING_1"/>
    <property type="match status" value="1"/>
</dbReference>
<feature type="domain" description="RING-type" evidence="6">
    <location>
        <begin position="230"/>
        <end position="268"/>
    </location>
</feature>
<evidence type="ECO:0000256" key="3">
    <source>
        <dbReference type="ARBA" id="ARBA00022833"/>
    </source>
</evidence>
<dbReference type="InterPro" id="IPR049627">
    <property type="entry name" value="SLX8"/>
</dbReference>
<dbReference type="Proteomes" id="UP001237642">
    <property type="component" value="Unassembled WGS sequence"/>
</dbReference>
<evidence type="ECO:0000256" key="1">
    <source>
        <dbReference type="ARBA" id="ARBA00022723"/>
    </source>
</evidence>
<dbReference type="PANTHER" id="PTHR47094:SF1">
    <property type="entry name" value="RING-TYPE E3 UBIQUITIN TRANSFERASE"/>
    <property type="match status" value="1"/>
</dbReference>
<dbReference type="GO" id="GO:0032183">
    <property type="term" value="F:SUMO binding"/>
    <property type="evidence" value="ECO:0007669"/>
    <property type="project" value="TreeGrafter"/>
</dbReference>
<evidence type="ECO:0000313" key="7">
    <source>
        <dbReference type="EMBL" id="KAK1381193.1"/>
    </source>
</evidence>
<dbReference type="PROSITE" id="PS50089">
    <property type="entry name" value="ZF_RING_2"/>
    <property type="match status" value="1"/>
</dbReference>
<evidence type="ECO:0000259" key="6">
    <source>
        <dbReference type="PROSITE" id="PS50089"/>
    </source>
</evidence>
<keyword evidence="1" id="KW-0479">Metal-binding</keyword>
<sequence length="283" mass="30930">MHVQKLGTWKMANNQSNQISGSSNAYNPNNLSLFPDLLQPVGQDVANQAPLPPAVLPELFGGENATRQPPRIVTVVAQGIYFDESNNELLVLEQGTGATPNQPLNNDQEGWMLPRPPSNIHPLGCLTIPGTTSNIHPAGRSTDSIPSRGIIRAERRGSIPTPRRIPITHPAGRTTSTPRPHMYPIRVPTRRRSAASSRAHVQNSDEPNIATREGSPVPGELQARGTISNCSICMNPFSDPTAAKCGHVFCRICINIAYELQGRCPMCRKSIDTRRDLLRIYLS</sequence>
<dbReference type="GO" id="GO:0140082">
    <property type="term" value="F:SUMO-ubiquitin ligase activity"/>
    <property type="evidence" value="ECO:0007669"/>
    <property type="project" value="TreeGrafter"/>
</dbReference>
<keyword evidence="3" id="KW-0862">Zinc</keyword>
<dbReference type="GO" id="GO:0033768">
    <property type="term" value="C:SUMO-targeted ubiquitin ligase complex"/>
    <property type="evidence" value="ECO:0007669"/>
    <property type="project" value="TreeGrafter"/>
</dbReference>
<feature type="region of interest" description="Disordered" evidence="5">
    <location>
        <begin position="160"/>
        <end position="217"/>
    </location>
</feature>
<protein>
    <recommendedName>
        <fullName evidence="6">RING-type domain-containing protein</fullName>
    </recommendedName>
</protein>
<dbReference type="InterPro" id="IPR001841">
    <property type="entry name" value="Znf_RING"/>
</dbReference>
<dbReference type="SUPFAM" id="SSF57850">
    <property type="entry name" value="RING/U-box"/>
    <property type="match status" value="1"/>
</dbReference>
<reference evidence="7" key="2">
    <citation type="submission" date="2023-05" db="EMBL/GenBank/DDBJ databases">
        <authorList>
            <person name="Schelkunov M.I."/>
        </authorList>
    </citation>
    <scope>NUCLEOTIDE SEQUENCE</scope>
    <source>
        <strain evidence="7">Hsosn_3</strain>
        <tissue evidence="7">Leaf</tissue>
    </source>
</reference>
<comment type="caution">
    <text evidence="7">The sequence shown here is derived from an EMBL/GenBank/DDBJ whole genome shotgun (WGS) entry which is preliminary data.</text>
</comment>
<proteinExistence type="predicted"/>
<dbReference type="PANTHER" id="PTHR47094">
    <property type="entry name" value="ELFLESS, ISOFORM B"/>
    <property type="match status" value="1"/>
</dbReference>
<name>A0AAD8IB58_9APIA</name>
<dbReference type="Pfam" id="PF13923">
    <property type="entry name" value="zf-C3HC4_2"/>
    <property type="match status" value="1"/>
</dbReference>
<dbReference type="GO" id="GO:0008270">
    <property type="term" value="F:zinc ion binding"/>
    <property type="evidence" value="ECO:0007669"/>
    <property type="project" value="UniProtKB-KW"/>
</dbReference>
<evidence type="ECO:0000313" key="8">
    <source>
        <dbReference type="Proteomes" id="UP001237642"/>
    </source>
</evidence>
<dbReference type="AlphaFoldDB" id="A0AAD8IB58"/>
<gene>
    <name evidence="7" type="ORF">POM88_027937</name>
</gene>
<dbReference type="InterPro" id="IPR017907">
    <property type="entry name" value="Znf_RING_CS"/>
</dbReference>
<dbReference type="InterPro" id="IPR013083">
    <property type="entry name" value="Znf_RING/FYVE/PHD"/>
</dbReference>
<reference evidence="7" key="1">
    <citation type="submission" date="2023-02" db="EMBL/GenBank/DDBJ databases">
        <title>Genome of toxic invasive species Heracleum sosnowskyi carries increased number of genes despite the absence of recent whole-genome duplications.</title>
        <authorList>
            <person name="Schelkunov M."/>
            <person name="Shtratnikova V."/>
            <person name="Makarenko M."/>
            <person name="Klepikova A."/>
            <person name="Omelchenko D."/>
            <person name="Novikova G."/>
            <person name="Obukhova E."/>
            <person name="Bogdanov V."/>
            <person name="Penin A."/>
            <person name="Logacheva M."/>
        </authorList>
    </citation>
    <scope>NUCLEOTIDE SEQUENCE</scope>
    <source>
        <strain evidence="7">Hsosn_3</strain>
        <tissue evidence="7">Leaf</tissue>
    </source>
</reference>
<evidence type="ECO:0000256" key="2">
    <source>
        <dbReference type="ARBA" id="ARBA00022771"/>
    </source>
</evidence>
<organism evidence="7 8">
    <name type="scientific">Heracleum sosnowskyi</name>
    <dbReference type="NCBI Taxonomy" id="360622"/>
    <lineage>
        <taxon>Eukaryota</taxon>
        <taxon>Viridiplantae</taxon>
        <taxon>Streptophyta</taxon>
        <taxon>Embryophyta</taxon>
        <taxon>Tracheophyta</taxon>
        <taxon>Spermatophyta</taxon>
        <taxon>Magnoliopsida</taxon>
        <taxon>eudicotyledons</taxon>
        <taxon>Gunneridae</taxon>
        <taxon>Pentapetalae</taxon>
        <taxon>asterids</taxon>
        <taxon>campanulids</taxon>
        <taxon>Apiales</taxon>
        <taxon>Apiaceae</taxon>
        <taxon>Apioideae</taxon>
        <taxon>apioid superclade</taxon>
        <taxon>Tordylieae</taxon>
        <taxon>Tordyliinae</taxon>
        <taxon>Heracleum</taxon>
    </lineage>
</organism>